<reference evidence="2 3" key="1">
    <citation type="journal article" date="2022" name="Res Sq">
        <title>Evolution of multicellular longitudinally dividing oral cavity symbionts (Neisseriaceae).</title>
        <authorList>
            <person name="Nyongesa S."/>
            <person name="Weber P."/>
            <person name="Bernet E."/>
            <person name="Pullido F."/>
            <person name="Nieckarz M."/>
            <person name="Delaby M."/>
            <person name="Nieves C."/>
            <person name="Viehboeck T."/>
            <person name="Krause N."/>
            <person name="Rivera-Millot A."/>
            <person name="Nakamura A."/>
            <person name="Vischer N."/>
            <person name="VanNieuwenhze M."/>
            <person name="Brun Y."/>
            <person name="Cava F."/>
            <person name="Bulgheresi S."/>
            <person name="Veyrier F."/>
        </authorList>
    </citation>
    <scope>NUCLEOTIDE SEQUENCE [LARGE SCALE GENOMIC DNA]</scope>
    <source>
        <strain evidence="2 3">SN4</strain>
    </source>
</reference>
<sequence>MATEYQRALHTLQHWISSDTAQQRFDVRTLSETELADIMEATDMRLPAAYYEFIRQIGVGEFFLQYPRQGLFCLYGAAELRQAQHLLAEHLAHEDIHMADEYVMVGVHQSMGDWMGFNLARTDEANFDVYDHAAPVDEYAEIANWRTFEAWVLVVVASDGVASL</sequence>
<dbReference type="Pfam" id="PF09346">
    <property type="entry name" value="SMI1_KNR4"/>
    <property type="match status" value="1"/>
</dbReference>
<dbReference type="InterPro" id="IPR037883">
    <property type="entry name" value="Knr4/Smi1-like_sf"/>
</dbReference>
<keyword evidence="3" id="KW-1185">Reference proteome</keyword>
<organism evidence="2 3">
    <name type="scientific">Vitreoscilla massiliensis</name>
    <dbReference type="NCBI Taxonomy" id="1689272"/>
    <lineage>
        <taxon>Bacteria</taxon>
        <taxon>Pseudomonadati</taxon>
        <taxon>Pseudomonadota</taxon>
        <taxon>Betaproteobacteria</taxon>
        <taxon>Neisseriales</taxon>
        <taxon>Neisseriaceae</taxon>
        <taxon>Vitreoscilla</taxon>
    </lineage>
</organism>
<evidence type="ECO:0000313" key="3">
    <source>
        <dbReference type="Proteomes" id="UP000832011"/>
    </source>
</evidence>
<name>A0ABY4E4N6_9NEIS</name>
<evidence type="ECO:0000259" key="1">
    <source>
        <dbReference type="Pfam" id="PF09346"/>
    </source>
</evidence>
<gene>
    <name evidence="2" type="ORF">LVJ82_05700</name>
</gene>
<proteinExistence type="predicted"/>
<dbReference type="Proteomes" id="UP000832011">
    <property type="component" value="Chromosome"/>
</dbReference>
<protein>
    <submittedName>
        <fullName evidence="2">SMI1/KNR4 family protein</fullName>
    </submittedName>
</protein>
<dbReference type="EMBL" id="CP091511">
    <property type="protein sequence ID" value="UOO90467.1"/>
    <property type="molecule type" value="Genomic_DNA"/>
</dbReference>
<dbReference type="Gene3D" id="3.40.1580.10">
    <property type="entry name" value="SMI1/KNR4-like"/>
    <property type="match status" value="1"/>
</dbReference>
<dbReference type="InterPro" id="IPR018958">
    <property type="entry name" value="Knr4/Smi1-like_dom"/>
</dbReference>
<evidence type="ECO:0000313" key="2">
    <source>
        <dbReference type="EMBL" id="UOO90467.1"/>
    </source>
</evidence>
<dbReference type="RefSeq" id="WP_058304797.1">
    <property type="nucleotide sequence ID" value="NZ_CABKVG010000005.1"/>
</dbReference>
<dbReference type="SUPFAM" id="SSF160631">
    <property type="entry name" value="SMI1/KNR4-like"/>
    <property type="match status" value="1"/>
</dbReference>
<feature type="domain" description="Knr4/Smi1-like" evidence="1">
    <location>
        <begin position="30"/>
        <end position="152"/>
    </location>
</feature>
<accession>A0ABY4E4N6</accession>